<dbReference type="SUPFAM" id="SSF109604">
    <property type="entry name" value="HD-domain/PDEase-like"/>
    <property type="match status" value="1"/>
</dbReference>
<name>A0A6J6CKK6_9ZZZZ</name>
<dbReference type="GO" id="GO:0008832">
    <property type="term" value="F:dGTPase activity"/>
    <property type="evidence" value="ECO:0007669"/>
    <property type="project" value="TreeGrafter"/>
</dbReference>
<organism evidence="2">
    <name type="scientific">freshwater metagenome</name>
    <dbReference type="NCBI Taxonomy" id="449393"/>
    <lineage>
        <taxon>unclassified sequences</taxon>
        <taxon>metagenomes</taxon>
        <taxon>ecological metagenomes</taxon>
    </lineage>
</organism>
<dbReference type="Gene3D" id="1.10.3210.10">
    <property type="entry name" value="Hypothetical protein af1432"/>
    <property type="match status" value="1"/>
</dbReference>
<gene>
    <name evidence="2" type="ORF">UFOPK1440_01200</name>
</gene>
<dbReference type="GO" id="GO:0006203">
    <property type="term" value="P:dGTP catabolic process"/>
    <property type="evidence" value="ECO:0007669"/>
    <property type="project" value="TreeGrafter"/>
</dbReference>
<dbReference type="Pfam" id="PF01966">
    <property type="entry name" value="HD"/>
    <property type="match status" value="1"/>
</dbReference>
<dbReference type="PANTHER" id="PTHR11373:SF4">
    <property type="entry name" value="DEOXYNUCLEOSIDE TRIPHOSPHATE TRIPHOSPHOHYDROLASE SAMHD1"/>
    <property type="match status" value="1"/>
</dbReference>
<dbReference type="AlphaFoldDB" id="A0A6J6CKK6"/>
<reference evidence="2" key="1">
    <citation type="submission" date="2020-05" db="EMBL/GenBank/DDBJ databases">
        <authorList>
            <person name="Chiriac C."/>
            <person name="Salcher M."/>
            <person name="Ghai R."/>
            <person name="Kavagutti S V."/>
        </authorList>
    </citation>
    <scope>NUCLEOTIDE SEQUENCE</scope>
</reference>
<dbReference type="InterPro" id="IPR006674">
    <property type="entry name" value="HD_domain"/>
</dbReference>
<feature type="domain" description="HD/PDEase" evidence="1">
    <location>
        <begin position="11"/>
        <end position="140"/>
    </location>
</feature>
<accession>A0A6J6CKK6</accession>
<dbReference type="SMART" id="SM00471">
    <property type="entry name" value="HDc"/>
    <property type="match status" value="1"/>
</dbReference>
<dbReference type="PANTHER" id="PTHR11373">
    <property type="entry name" value="DEOXYNUCLEOSIDE TRIPHOSPHATE TRIPHOSPHOHYDROLASE"/>
    <property type="match status" value="1"/>
</dbReference>
<evidence type="ECO:0000313" key="2">
    <source>
        <dbReference type="EMBL" id="CAB4551857.1"/>
    </source>
</evidence>
<protein>
    <submittedName>
        <fullName evidence="2">Unannotated protein</fullName>
    </submittedName>
</protein>
<evidence type="ECO:0000259" key="1">
    <source>
        <dbReference type="SMART" id="SM00471"/>
    </source>
</evidence>
<dbReference type="Pfam" id="PF19276">
    <property type="entry name" value="HD_assoc_2"/>
    <property type="match status" value="1"/>
</dbReference>
<dbReference type="EMBL" id="CAEZSP010000106">
    <property type="protein sequence ID" value="CAB4551857.1"/>
    <property type="molecule type" value="Genomic_DNA"/>
</dbReference>
<dbReference type="CDD" id="cd00077">
    <property type="entry name" value="HDc"/>
    <property type="match status" value="1"/>
</dbReference>
<dbReference type="InterPro" id="IPR050135">
    <property type="entry name" value="dGTPase-like"/>
</dbReference>
<dbReference type="InterPro" id="IPR003607">
    <property type="entry name" value="HD/PDEase_dom"/>
</dbReference>
<dbReference type="InterPro" id="IPR045509">
    <property type="entry name" value="HD_assoc_2"/>
</dbReference>
<proteinExistence type="predicted"/>
<sequence length="368" mass="40983">MALAQLVYPGAVHTRLHHSLGAYHLMCIAINELRDKGVEITAAEAQAAKAAILMHDIGHGPYSHALENVLLKGVHHEALSLMIMNQLNADPNPALNGQLTMAIQIFTNQYPKTFLHQLISGQLDVDRLDYLSRDSFFTGVSEGVVGYERILKMLNVKDNILLVEEKGVNSVEKFLVSRMLMYWQVYRHKTVIAAENMLVKIIQRAKQLAKAKDPSIATGGILDYFLSNEFTSIEAIDLTAYCNLDDTDIMFAIKKWQSHSDPILSLLCNRLLNRKIYKCQLQSEPITDTALSQALAATKARFNVDDADAAFLCFKGATSNTLYKNDSENIHILLKKGGISTISEVQNALIVESLSTPVKKFYICSLNE</sequence>